<dbReference type="EMBL" id="PDUD01000031">
    <property type="protein sequence ID" value="PHN03549.1"/>
    <property type="molecule type" value="Genomic_DNA"/>
</dbReference>
<organism evidence="2 3">
    <name type="scientific">Flavilitoribacter nigricans (strain ATCC 23147 / DSM 23189 / NBRC 102662 / NCIMB 1420 / SS-2)</name>
    <name type="common">Lewinella nigricans</name>
    <dbReference type="NCBI Taxonomy" id="1122177"/>
    <lineage>
        <taxon>Bacteria</taxon>
        <taxon>Pseudomonadati</taxon>
        <taxon>Bacteroidota</taxon>
        <taxon>Saprospiria</taxon>
        <taxon>Saprospirales</taxon>
        <taxon>Lewinellaceae</taxon>
        <taxon>Flavilitoribacter</taxon>
    </lineage>
</organism>
<sequence length="237" mass="27733">MHVSHLLKCLLLGGFCCWLLPVATAQEIAEKPPTFKEDLDNLVQGRLYSPNYFPIKGSPFLTKDWSLEDIQMQGKLYTDMPVWYDIYLDDLILLNQKGAKLYFIRLNRKQVEHFNIGDRQFVNLALSPYASLPLRPGYYEKAFADKVTFLIKRSLEIQEEDKTLINYFTRNDRRFLLIDGTVHRIRNRKTLLAAAGKANRQELSGFIKNQRIRFKSATDEEWVAIVRFLNTLQPDRQ</sequence>
<dbReference type="AlphaFoldDB" id="A0A2D0N5W4"/>
<reference evidence="2 3" key="1">
    <citation type="submission" date="2017-10" db="EMBL/GenBank/DDBJ databases">
        <title>The draft genome sequence of Lewinella nigricans NBRC 102662.</title>
        <authorList>
            <person name="Wang K."/>
        </authorList>
    </citation>
    <scope>NUCLEOTIDE SEQUENCE [LARGE SCALE GENOMIC DNA]</scope>
    <source>
        <strain evidence="2 3">NBRC 102662</strain>
    </source>
</reference>
<proteinExistence type="predicted"/>
<dbReference type="RefSeq" id="WP_099153131.1">
    <property type="nucleotide sequence ID" value="NZ_PDUD01000031.1"/>
</dbReference>
<evidence type="ECO:0000313" key="3">
    <source>
        <dbReference type="Proteomes" id="UP000223913"/>
    </source>
</evidence>
<feature type="signal peptide" evidence="1">
    <location>
        <begin position="1"/>
        <end position="25"/>
    </location>
</feature>
<accession>A0A2D0N5W4</accession>
<keyword evidence="1" id="KW-0732">Signal</keyword>
<name>A0A2D0N5W4_FLAN2</name>
<keyword evidence="3" id="KW-1185">Reference proteome</keyword>
<protein>
    <submittedName>
        <fullName evidence="2">Uncharacterized protein</fullName>
    </submittedName>
</protein>
<comment type="caution">
    <text evidence="2">The sequence shown here is derived from an EMBL/GenBank/DDBJ whole genome shotgun (WGS) entry which is preliminary data.</text>
</comment>
<dbReference type="Proteomes" id="UP000223913">
    <property type="component" value="Unassembled WGS sequence"/>
</dbReference>
<evidence type="ECO:0000313" key="2">
    <source>
        <dbReference type="EMBL" id="PHN03549.1"/>
    </source>
</evidence>
<dbReference type="OrthoDB" id="655382at2"/>
<evidence type="ECO:0000256" key="1">
    <source>
        <dbReference type="SAM" id="SignalP"/>
    </source>
</evidence>
<gene>
    <name evidence="2" type="ORF">CRP01_26485</name>
</gene>
<feature type="chain" id="PRO_5012564853" evidence="1">
    <location>
        <begin position="26"/>
        <end position="237"/>
    </location>
</feature>